<evidence type="ECO:0008006" key="5">
    <source>
        <dbReference type="Google" id="ProtNLM"/>
    </source>
</evidence>
<organism evidence="3 4">
    <name type="scientific">Mytilus edulis</name>
    <name type="common">Blue mussel</name>
    <dbReference type="NCBI Taxonomy" id="6550"/>
    <lineage>
        <taxon>Eukaryota</taxon>
        <taxon>Metazoa</taxon>
        <taxon>Spiralia</taxon>
        <taxon>Lophotrochozoa</taxon>
        <taxon>Mollusca</taxon>
        <taxon>Bivalvia</taxon>
        <taxon>Autobranchia</taxon>
        <taxon>Pteriomorphia</taxon>
        <taxon>Mytilida</taxon>
        <taxon>Mytiloidea</taxon>
        <taxon>Mytilidae</taxon>
        <taxon>Mytilinae</taxon>
        <taxon>Mytilus</taxon>
    </lineage>
</organism>
<dbReference type="Pfam" id="PF00024">
    <property type="entry name" value="PAN_1"/>
    <property type="match status" value="1"/>
</dbReference>
<evidence type="ECO:0000313" key="4">
    <source>
        <dbReference type="Proteomes" id="UP000683360"/>
    </source>
</evidence>
<name>A0A8S3RK58_MYTED</name>
<dbReference type="Proteomes" id="UP000683360">
    <property type="component" value="Unassembled WGS sequence"/>
</dbReference>
<dbReference type="EMBL" id="CAJPWZ010001072">
    <property type="protein sequence ID" value="CAG2207151.1"/>
    <property type="molecule type" value="Genomic_DNA"/>
</dbReference>
<dbReference type="PANTHER" id="PTHR46534">
    <property type="entry name" value="IGGFC_BINDING DOMAIN-CONTAINING PROTEIN"/>
    <property type="match status" value="1"/>
</dbReference>
<dbReference type="PANTHER" id="PTHR46534:SF2">
    <property type="entry name" value="VWFD DOMAIN-CONTAINING PROTEIN"/>
    <property type="match status" value="1"/>
</dbReference>
<evidence type="ECO:0000313" key="3">
    <source>
        <dbReference type="EMBL" id="CAG2207151.1"/>
    </source>
</evidence>
<feature type="domain" description="Apple" evidence="1">
    <location>
        <begin position="451"/>
        <end position="504"/>
    </location>
</feature>
<feature type="domain" description="IgGFc-binding protein N-terminal" evidence="2">
    <location>
        <begin position="109"/>
        <end position="401"/>
    </location>
</feature>
<gene>
    <name evidence="3" type="ORF">MEDL_21493</name>
</gene>
<accession>A0A8S3RK58</accession>
<proteinExistence type="predicted"/>
<keyword evidence="4" id="KW-1185">Reference proteome</keyword>
<evidence type="ECO:0000259" key="1">
    <source>
        <dbReference type="Pfam" id="PF00024"/>
    </source>
</evidence>
<dbReference type="InterPro" id="IPR003609">
    <property type="entry name" value="Pan_app"/>
</dbReference>
<reference evidence="3" key="1">
    <citation type="submission" date="2021-03" db="EMBL/GenBank/DDBJ databases">
        <authorList>
            <person name="Bekaert M."/>
        </authorList>
    </citation>
    <scope>NUCLEOTIDE SEQUENCE</scope>
</reference>
<dbReference type="InterPro" id="IPR035234">
    <property type="entry name" value="IgGFc-bd_N"/>
</dbReference>
<sequence length="519" mass="56984">MIAINKEVQASGSHSGKEFVLAFPNGVRYGYLRLYISTPINETFSVHIETPLLSHTSMDVTVSSGTETVVIIPSDLNIADTSKSDKSILVQAENPIVLFASNMQADSGDSFIVYPVEVLSTEYVSVNLKSKVVAYQSMSAIIAVNDQTVVHLSLPLGSSVTYNGDTYTFGSQLSVNLIKYEIFQFSSKDDLSGTTIFSNYPIAVISGHQLGNPSVSVSGTIDMILEMLIPWKFWSTQYVAISNPVFNSGYGELIRIFTLCENATIIIDKPGVHSQINVSQESFYEFPLALAEAAVITSDKPVLVSQVSSSHPYAGSRIGDPRSVLPAPIDSWLHEYTFSTPGRSYGGSFDHGLVLVAYSMVLDEITLDNESLDPSTVWFKIADTNLNYTVLPLSQGAHTLKCIGNLKCWGYVFGIGVYEEYGTSIGRSFIKTKATDTLFIGKVVLALDMIDDHVLLTTPVSSTITQSRTECAKMCLLAYCSFLSFRSADGVCYLYTEEQKCSPKKESSNFRRYYIRDSE</sequence>
<dbReference type="AlphaFoldDB" id="A0A8S3RK58"/>
<dbReference type="OrthoDB" id="6074673at2759"/>
<dbReference type="Pfam" id="PF17517">
    <property type="entry name" value="IgGFc_binding"/>
    <property type="match status" value="1"/>
</dbReference>
<comment type="caution">
    <text evidence="3">The sequence shown here is derived from an EMBL/GenBank/DDBJ whole genome shotgun (WGS) entry which is preliminary data.</text>
</comment>
<evidence type="ECO:0000259" key="2">
    <source>
        <dbReference type="Pfam" id="PF17517"/>
    </source>
</evidence>
<protein>
    <recommendedName>
        <fullName evidence="5">IgGFc-binding protein N-terminal domain-containing protein</fullName>
    </recommendedName>
</protein>